<reference evidence="1 2" key="1">
    <citation type="submission" date="2024-01" db="EMBL/GenBank/DDBJ databases">
        <title>A draft genome for the cacao thread blight pathogen Marasmiellus scandens.</title>
        <authorList>
            <person name="Baruah I.K."/>
            <person name="Leung J."/>
            <person name="Bukari Y."/>
            <person name="Amoako-Attah I."/>
            <person name="Meinhardt L.W."/>
            <person name="Bailey B.A."/>
            <person name="Cohen S.P."/>
        </authorList>
    </citation>
    <scope>NUCLEOTIDE SEQUENCE [LARGE SCALE GENOMIC DNA]</scope>
    <source>
        <strain evidence="1 2">GH-19</strain>
    </source>
</reference>
<accession>A0ABR1J232</accession>
<sequence>MSRATRLSITVWLHKSSGGGDHYTVRAYRNDGKVVGSIHVGEKDEDTKGWFGDEMKTSKKKKTSKAGRSFRKEDHALLGVGA</sequence>
<evidence type="ECO:0000313" key="1">
    <source>
        <dbReference type="EMBL" id="KAK7447780.1"/>
    </source>
</evidence>
<keyword evidence="2" id="KW-1185">Reference proteome</keyword>
<dbReference type="Proteomes" id="UP001498398">
    <property type="component" value="Unassembled WGS sequence"/>
</dbReference>
<dbReference type="EMBL" id="JBANRG010000040">
    <property type="protein sequence ID" value="KAK7447780.1"/>
    <property type="molecule type" value="Genomic_DNA"/>
</dbReference>
<proteinExistence type="predicted"/>
<protein>
    <submittedName>
        <fullName evidence="1">Uncharacterized protein</fullName>
    </submittedName>
</protein>
<gene>
    <name evidence="1" type="ORF">VKT23_014038</name>
</gene>
<evidence type="ECO:0000313" key="2">
    <source>
        <dbReference type="Proteomes" id="UP001498398"/>
    </source>
</evidence>
<comment type="caution">
    <text evidence="1">The sequence shown here is derived from an EMBL/GenBank/DDBJ whole genome shotgun (WGS) entry which is preliminary data.</text>
</comment>
<organism evidence="1 2">
    <name type="scientific">Marasmiellus scandens</name>
    <dbReference type="NCBI Taxonomy" id="2682957"/>
    <lineage>
        <taxon>Eukaryota</taxon>
        <taxon>Fungi</taxon>
        <taxon>Dikarya</taxon>
        <taxon>Basidiomycota</taxon>
        <taxon>Agaricomycotina</taxon>
        <taxon>Agaricomycetes</taxon>
        <taxon>Agaricomycetidae</taxon>
        <taxon>Agaricales</taxon>
        <taxon>Marasmiineae</taxon>
        <taxon>Omphalotaceae</taxon>
        <taxon>Marasmiellus</taxon>
    </lineage>
</organism>
<name>A0ABR1J232_9AGAR</name>